<keyword evidence="4" id="KW-1185">Reference proteome</keyword>
<name>A0A2U1APL4_9BACT</name>
<dbReference type="SMART" id="SM00028">
    <property type="entry name" value="TPR"/>
    <property type="match status" value="2"/>
</dbReference>
<keyword evidence="2" id="KW-0175">Coiled coil</keyword>
<dbReference type="InterPro" id="IPR011990">
    <property type="entry name" value="TPR-like_helical_dom_sf"/>
</dbReference>
<accession>A0A2U1APL4</accession>
<feature type="coiled-coil region" evidence="2">
    <location>
        <begin position="381"/>
        <end position="408"/>
    </location>
</feature>
<dbReference type="Proteomes" id="UP000245959">
    <property type="component" value="Unassembled WGS sequence"/>
</dbReference>
<evidence type="ECO:0000256" key="2">
    <source>
        <dbReference type="SAM" id="Coils"/>
    </source>
</evidence>
<reference evidence="3 4" key="1">
    <citation type="submission" date="2018-04" db="EMBL/GenBank/DDBJ databases">
        <title>Genomic Encyclopedia of Type Strains, Phase IV (KMG-IV): sequencing the most valuable type-strain genomes for metagenomic binning, comparative biology and taxonomic classification.</title>
        <authorList>
            <person name="Goeker M."/>
        </authorList>
    </citation>
    <scope>NUCLEOTIDE SEQUENCE [LARGE SCALE GENOMIC DNA]</scope>
    <source>
        <strain evidence="3 4">DSM 14823</strain>
    </source>
</reference>
<protein>
    <submittedName>
        <fullName evidence="3">Tetratricopeptide repeat protein</fullName>
    </submittedName>
</protein>
<dbReference type="PANTHER" id="PTHR12558">
    <property type="entry name" value="CELL DIVISION CYCLE 16,23,27"/>
    <property type="match status" value="1"/>
</dbReference>
<dbReference type="RefSeq" id="WP_165833109.1">
    <property type="nucleotide sequence ID" value="NZ_CABMMC010000172.1"/>
</dbReference>
<evidence type="ECO:0000313" key="3">
    <source>
        <dbReference type="EMBL" id="PVY38267.1"/>
    </source>
</evidence>
<dbReference type="SUPFAM" id="SSF48452">
    <property type="entry name" value="TPR-like"/>
    <property type="match status" value="2"/>
</dbReference>
<dbReference type="PANTHER" id="PTHR12558:SF13">
    <property type="entry name" value="CELL DIVISION CYCLE PROTEIN 27 HOMOLOG"/>
    <property type="match status" value="1"/>
</dbReference>
<proteinExistence type="predicted"/>
<gene>
    <name evidence="3" type="ORF">C8D82_12729</name>
</gene>
<comment type="caution">
    <text evidence="3">The sequence shown here is derived from an EMBL/GenBank/DDBJ whole genome shotgun (WGS) entry which is preliminary data.</text>
</comment>
<sequence length="461" mass="51698">MKRKPLSKVPIYAREAYNKALSSAVADPGYAMETLRDLVKSIPDFGVARDKLRELECNKAMRQNPLAKAFWVFLSVFTFPFIKLKAVKDPFAAMAMCEGPLAKCVDNPLILTALADAAEDADAAFASAEALSIIHRFHPNNDGNNRRLVEALQRNGQAREALKIFQDLAKKNPKDLGMQGELRSALALASIERGNWEEEGTTQSKSADSQAAVTQQLIDGTIHDADQAKVLIEKFTKDLEENDSMDIRRKLADAYMVAENYEAAINEMKIVAKKLGALDPALDKQIEKAYMMQLDQAIATLKADPDSYENAEAQIEDLEKEKLSYRLRKSEARSKAYPNDPNLHFDLGVCYFENGDYEPSLTEFEHAMRTHQKRVIGATYSAKALIRLNRAEEAIAMLEKEFETMSRLDRFRNDALYALGLAYEAVGRGGDALAKYREIAQKKPKFEDIAARIERLEAETK</sequence>
<feature type="coiled-coil region" evidence="2">
    <location>
        <begin position="301"/>
        <end position="335"/>
    </location>
</feature>
<dbReference type="EMBL" id="QEKH01000027">
    <property type="protein sequence ID" value="PVY38267.1"/>
    <property type="molecule type" value="Genomic_DNA"/>
</dbReference>
<organism evidence="3 4">
    <name type="scientific">Victivallis vadensis</name>
    <dbReference type="NCBI Taxonomy" id="172901"/>
    <lineage>
        <taxon>Bacteria</taxon>
        <taxon>Pseudomonadati</taxon>
        <taxon>Lentisphaerota</taxon>
        <taxon>Lentisphaeria</taxon>
        <taxon>Victivallales</taxon>
        <taxon>Victivallaceae</taxon>
        <taxon>Victivallis</taxon>
    </lineage>
</organism>
<evidence type="ECO:0000256" key="1">
    <source>
        <dbReference type="PROSITE-ProRule" id="PRU00339"/>
    </source>
</evidence>
<dbReference type="PROSITE" id="PS50005">
    <property type="entry name" value="TPR"/>
    <property type="match status" value="1"/>
</dbReference>
<evidence type="ECO:0000313" key="4">
    <source>
        <dbReference type="Proteomes" id="UP000245959"/>
    </source>
</evidence>
<keyword evidence="1" id="KW-0802">TPR repeat</keyword>
<dbReference type="GeneID" id="78296408"/>
<feature type="repeat" description="TPR" evidence="1">
    <location>
        <begin position="341"/>
        <end position="374"/>
    </location>
</feature>
<dbReference type="Pfam" id="PF13174">
    <property type="entry name" value="TPR_6"/>
    <property type="match status" value="1"/>
</dbReference>
<dbReference type="AlphaFoldDB" id="A0A2U1APL4"/>
<dbReference type="InterPro" id="IPR019734">
    <property type="entry name" value="TPR_rpt"/>
</dbReference>
<dbReference type="Gene3D" id="1.25.40.10">
    <property type="entry name" value="Tetratricopeptide repeat domain"/>
    <property type="match status" value="2"/>
</dbReference>